<reference evidence="1" key="1">
    <citation type="submission" date="2024-09" db="EMBL/GenBank/DDBJ databases">
        <title>Black Yeasts Isolated from many extreme environments.</title>
        <authorList>
            <person name="Coleine C."/>
            <person name="Stajich J.E."/>
            <person name="Selbmann L."/>
        </authorList>
    </citation>
    <scope>NUCLEOTIDE SEQUENCE</scope>
    <source>
        <strain evidence="1">CCFEE 5737</strain>
    </source>
</reference>
<evidence type="ECO:0000313" key="2">
    <source>
        <dbReference type="Proteomes" id="UP001186974"/>
    </source>
</evidence>
<protein>
    <submittedName>
        <fullName evidence="1">Uncharacterized protein</fullName>
    </submittedName>
</protein>
<feature type="non-terminal residue" evidence="1">
    <location>
        <position position="191"/>
    </location>
</feature>
<organism evidence="1 2">
    <name type="scientific">Coniosporium uncinatum</name>
    <dbReference type="NCBI Taxonomy" id="93489"/>
    <lineage>
        <taxon>Eukaryota</taxon>
        <taxon>Fungi</taxon>
        <taxon>Dikarya</taxon>
        <taxon>Ascomycota</taxon>
        <taxon>Pezizomycotina</taxon>
        <taxon>Dothideomycetes</taxon>
        <taxon>Dothideomycetes incertae sedis</taxon>
        <taxon>Coniosporium</taxon>
    </lineage>
</organism>
<proteinExistence type="predicted"/>
<evidence type="ECO:0000313" key="1">
    <source>
        <dbReference type="EMBL" id="KAK3079018.1"/>
    </source>
</evidence>
<keyword evidence="2" id="KW-1185">Reference proteome</keyword>
<comment type="caution">
    <text evidence="1">The sequence shown here is derived from an EMBL/GenBank/DDBJ whole genome shotgun (WGS) entry which is preliminary data.</text>
</comment>
<gene>
    <name evidence="1" type="ORF">LTS18_005951</name>
</gene>
<dbReference type="EMBL" id="JAWDJW010001435">
    <property type="protein sequence ID" value="KAK3079018.1"/>
    <property type="molecule type" value="Genomic_DNA"/>
</dbReference>
<dbReference type="Proteomes" id="UP001186974">
    <property type="component" value="Unassembled WGS sequence"/>
</dbReference>
<name>A0ACC3DR57_9PEZI</name>
<sequence>MPPAPPLPRPVTTLPSDASGIAVAAPHNAGHARRTPTEATAEARRENLSTSCLRPLKLPALVRSREPASTVVPLGVSSGPATLTCRRESPWLFYEPFFTVSQGEGTATIALSRSHGVRGLVAIKRRAGLFTRGEESQLMRISHENIVELRETFLYEGHLYSVYDRMDVSLADIGVSPVPVGERHVSAISKQ</sequence>
<accession>A0ACC3DR57</accession>